<dbReference type="Proteomes" id="UP000635885">
    <property type="component" value="Unassembled WGS sequence"/>
</dbReference>
<protein>
    <submittedName>
        <fullName evidence="1">Uncharacterized protein</fullName>
    </submittedName>
</protein>
<name>A0ABQ1MA43_9BACT</name>
<organism evidence="1 2">
    <name type="scientific">Belliella aquatica</name>
    <dbReference type="NCBI Taxonomy" id="1323734"/>
    <lineage>
        <taxon>Bacteria</taxon>
        <taxon>Pseudomonadati</taxon>
        <taxon>Bacteroidota</taxon>
        <taxon>Cytophagia</taxon>
        <taxon>Cytophagales</taxon>
        <taxon>Cyclobacteriaceae</taxon>
        <taxon>Belliella</taxon>
    </lineage>
</organism>
<evidence type="ECO:0000313" key="1">
    <source>
        <dbReference type="EMBL" id="GGC37196.1"/>
    </source>
</evidence>
<evidence type="ECO:0000313" key="2">
    <source>
        <dbReference type="Proteomes" id="UP000635885"/>
    </source>
</evidence>
<dbReference type="RefSeq" id="WP_188441346.1">
    <property type="nucleotide sequence ID" value="NZ_BMFD01000004.1"/>
</dbReference>
<accession>A0ABQ1MA43</accession>
<keyword evidence="2" id="KW-1185">Reference proteome</keyword>
<dbReference type="EMBL" id="BMFD01000004">
    <property type="protein sequence ID" value="GGC37196.1"/>
    <property type="molecule type" value="Genomic_DNA"/>
</dbReference>
<reference evidence="2" key="1">
    <citation type="journal article" date="2019" name="Int. J. Syst. Evol. Microbiol.">
        <title>The Global Catalogue of Microorganisms (GCM) 10K type strain sequencing project: providing services to taxonomists for standard genome sequencing and annotation.</title>
        <authorList>
            <consortium name="The Broad Institute Genomics Platform"/>
            <consortium name="The Broad Institute Genome Sequencing Center for Infectious Disease"/>
            <person name="Wu L."/>
            <person name="Ma J."/>
        </authorList>
    </citation>
    <scope>NUCLEOTIDE SEQUENCE [LARGE SCALE GENOMIC DNA]</scope>
    <source>
        <strain evidence="2">CGMCC 1.12479</strain>
    </source>
</reference>
<sequence>MKEELSNHIKIENDFLDKFDRIDIENFLWKMLKAYAHSPEENRTYKEIADIFYFYENLLPYLLSKFDIENHNTMK</sequence>
<proteinExistence type="predicted"/>
<comment type="caution">
    <text evidence="1">The sequence shown here is derived from an EMBL/GenBank/DDBJ whole genome shotgun (WGS) entry which is preliminary data.</text>
</comment>
<gene>
    <name evidence="1" type="ORF">GCM10010993_15040</name>
</gene>